<dbReference type="EMBL" id="JAERTY010000011">
    <property type="protein sequence ID" value="MBL1410832.1"/>
    <property type="molecule type" value="Genomic_DNA"/>
</dbReference>
<gene>
    <name evidence="1" type="ORF">JKG61_18895</name>
</gene>
<evidence type="ECO:0000313" key="2">
    <source>
        <dbReference type="Proteomes" id="UP000625283"/>
    </source>
</evidence>
<reference evidence="1 2" key="1">
    <citation type="submission" date="2021-01" db="EMBL/GenBank/DDBJ databases">
        <title>C459-1 draft genome sequence.</title>
        <authorList>
            <person name="Zhang X.-F."/>
        </authorList>
    </citation>
    <scope>NUCLEOTIDE SEQUENCE [LARGE SCALE GENOMIC DNA]</scope>
    <source>
        <strain evidence="2">C459-1</strain>
    </source>
</reference>
<proteinExistence type="predicted"/>
<comment type="caution">
    <text evidence="1">The sequence shown here is derived from an EMBL/GenBank/DDBJ whole genome shotgun (WGS) entry which is preliminary data.</text>
</comment>
<sequence>MKKTAIFTVFVYVLLCSCTPEDYYYKDLVENKDIVYPGKITDLSYSSGHHRFAMDFTLSKDQQVNKMIIFWNNRADSIAISIQENEIGQAKQIIVEDIPEATYDFEIYTQNKYNIRSIPTRTTGRVYGDEYIATLHNRVFLDGGFDRGRAWLEWIPEVREDFIYTKITYETKDGKQQIIEMPKDTDWTYLDNYKTGTKVYFQAAYQPQEQTLDVYYTSSDGMIVPE</sequence>
<dbReference type="Proteomes" id="UP000625283">
    <property type="component" value="Unassembled WGS sequence"/>
</dbReference>
<evidence type="ECO:0008006" key="3">
    <source>
        <dbReference type="Google" id="ProtNLM"/>
    </source>
</evidence>
<organism evidence="1 2">
    <name type="scientific">Sphingobacterium faecale</name>
    <dbReference type="NCBI Taxonomy" id="2803775"/>
    <lineage>
        <taxon>Bacteria</taxon>
        <taxon>Pseudomonadati</taxon>
        <taxon>Bacteroidota</taxon>
        <taxon>Sphingobacteriia</taxon>
        <taxon>Sphingobacteriales</taxon>
        <taxon>Sphingobacteriaceae</taxon>
        <taxon>Sphingobacterium</taxon>
    </lineage>
</organism>
<dbReference type="RefSeq" id="WP_202104530.1">
    <property type="nucleotide sequence ID" value="NZ_JAERTY010000011.1"/>
</dbReference>
<protein>
    <recommendedName>
        <fullName evidence="3">DUF4998 domain-containing protein</fullName>
    </recommendedName>
</protein>
<accession>A0ABS1R816</accession>
<keyword evidence="2" id="KW-1185">Reference proteome</keyword>
<name>A0ABS1R816_9SPHI</name>
<dbReference type="Pfam" id="PF16389">
    <property type="entry name" value="DUF4998"/>
    <property type="match status" value="1"/>
</dbReference>
<evidence type="ECO:0000313" key="1">
    <source>
        <dbReference type="EMBL" id="MBL1410832.1"/>
    </source>
</evidence>
<dbReference type="PROSITE" id="PS51257">
    <property type="entry name" value="PROKAR_LIPOPROTEIN"/>
    <property type="match status" value="1"/>
</dbReference>